<dbReference type="EMBL" id="JAHUTJ010015384">
    <property type="protein sequence ID" value="MED6269472.1"/>
    <property type="molecule type" value="Genomic_DNA"/>
</dbReference>
<sequence length="103" mass="11413">GETVHSLRGAALCHSLLLKKEKTLMLQHRGCGHTQFHKHKSYLIKLVLVQILISTSGIQGHGDWLGCEQPASQNSPAHKFLLSLHSNHPNATLRQDDNFVNSS</sequence>
<organism evidence="1 2">
    <name type="scientific">Characodon lateralis</name>
    <dbReference type="NCBI Taxonomy" id="208331"/>
    <lineage>
        <taxon>Eukaryota</taxon>
        <taxon>Metazoa</taxon>
        <taxon>Chordata</taxon>
        <taxon>Craniata</taxon>
        <taxon>Vertebrata</taxon>
        <taxon>Euteleostomi</taxon>
        <taxon>Actinopterygii</taxon>
        <taxon>Neopterygii</taxon>
        <taxon>Teleostei</taxon>
        <taxon>Neoteleostei</taxon>
        <taxon>Acanthomorphata</taxon>
        <taxon>Ovalentaria</taxon>
        <taxon>Atherinomorphae</taxon>
        <taxon>Cyprinodontiformes</taxon>
        <taxon>Goodeidae</taxon>
        <taxon>Characodon</taxon>
    </lineage>
</organism>
<keyword evidence="2" id="KW-1185">Reference proteome</keyword>
<evidence type="ECO:0000313" key="1">
    <source>
        <dbReference type="EMBL" id="MED6269472.1"/>
    </source>
</evidence>
<feature type="non-terminal residue" evidence="1">
    <location>
        <position position="1"/>
    </location>
</feature>
<protein>
    <submittedName>
        <fullName evidence="1">Uncharacterized protein</fullName>
    </submittedName>
</protein>
<gene>
    <name evidence="1" type="ORF">CHARACLAT_033440</name>
</gene>
<reference evidence="1 2" key="1">
    <citation type="submission" date="2021-06" db="EMBL/GenBank/DDBJ databases">
        <authorList>
            <person name="Palmer J.M."/>
        </authorList>
    </citation>
    <scope>NUCLEOTIDE SEQUENCE [LARGE SCALE GENOMIC DNA]</scope>
    <source>
        <strain evidence="1 2">CL_MEX2019</strain>
        <tissue evidence="1">Muscle</tissue>
    </source>
</reference>
<proteinExistence type="predicted"/>
<accession>A0ABU7D2T3</accession>
<comment type="caution">
    <text evidence="1">The sequence shown here is derived from an EMBL/GenBank/DDBJ whole genome shotgun (WGS) entry which is preliminary data.</text>
</comment>
<name>A0ABU7D2T3_9TELE</name>
<evidence type="ECO:0000313" key="2">
    <source>
        <dbReference type="Proteomes" id="UP001352852"/>
    </source>
</evidence>
<dbReference type="Proteomes" id="UP001352852">
    <property type="component" value="Unassembled WGS sequence"/>
</dbReference>